<accession>A0A6I6LQD0</accession>
<reference evidence="2 3" key="1">
    <citation type="submission" date="2019-12" db="EMBL/GenBank/DDBJ databases">
        <title>Complete genome sequence of Pseudomonas stutzeri.</title>
        <authorList>
            <person name="Lim S.R."/>
            <person name="Kim J.H."/>
        </authorList>
    </citation>
    <scope>NUCLEOTIDE SEQUENCE [LARGE SCALE GENOMIC DNA]</scope>
    <source>
        <strain evidence="2 3">PM101005</strain>
    </source>
</reference>
<dbReference type="OrthoDB" id="6974930at2"/>
<sequence length="150" mass="16568">MKKLFFVTWGVFSLLLAGAAIHSVWLTPSLASGVFLLLVGYYAFCFFELIRAAFQPWGLLGPRRRCGYWVCLILLPLALVPLKSAYQVWERGAYVIGPDASVGLGDSFILKLLVWLQELLGYIGPLMALLAIGLGVALVLLRLLRSQVAR</sequence>
<keyword evidence="1" id="KW-1133">Transmembrane helix</keyword>
<feature type="transmembrane region" description="Helical" evidence="1">
    <location>
        <begin position="119"/>
        <end position="144"/>
    </location>
</feature>
<organism evidence="2 3">
    <name type="scientific">Stutzerimonas stutzeri</name>
    <name type="common">Pseudomonas stutzeri</name>
    <dbReference type="NCBI Taxonomy" id="316"/>
    <lineage>
        <taxon>Bacteria</taxon>
        <taxon>Pseudomonadati</taxon>
        <taxon>Pseudomonadota</taxon>
        <taxon>Gammaproteobacteria</taxon>
        <taxon>Pseudomonadales</taxon>
        <taxon>Pseudomonadaceae</taxon>
        <taxon>Stutzerimonas</taxon>
    </lineage>
</organism>
<evidence type="ECO:0000313" key="2">
    <source>
        <dbReference type="EMBL" id="QGZ28862.1"/>
    </source>
</evidence>
<dbReference type="AlphaFoldDB" id="A0A6I6LQD0"/>
<dbReference type="Proteomes" id="UP000438983">
    <property type="component" value="Chromosome"/>
</dbReference>
<proteinExistence type="predicted"/>
<evidence type="ECO:0000256" key="1">
    <source>
        <dbReference type="SAM" id="Phobius"/>
    </source>
</evidence>
<name>A0A6I6LQD0_STUST</name>
<feature type="transmembrane region" description="Helical" evidence="1">
    <location>
        <begin position="29"/>
        <end position="54"/>
    </location>
</feature>
<protein>
    <submittedName>
        <fullName evidence="2">Uncharacterized protein</fullName>
    </submittedName>
</protein>
<dbReference type="EMBL" id="CP046902">
    <property type="protein sequence ID" value="QGZ28862.1"/>
    <property type="molecule type" value="Genomic_DNA"/>
</dbReference>
<evidence type="ECO:0000313" key="3">
    <source>
        <dbReference type="Proteomes" id="UP000438983"/>
    </source>
</evidence>
<gene>
    <name evidence="2" type="ORF">GQA94_01820</name>
</gene>
<dbReference type="RefSeq" id="WP_158186460.1">
    <property type="nucleotide sequence ID" value="NZ_CP046902.1"/>
</dbReference>
<keyword evidence="1" id="KW-0812">Transmembrane</keyword>
<keyword evidence="1" id="KW-0472">Membrane</keyword>
<feature type="transmembrane region" description="Helical" evidence="1">
    <location>
        <begin position="66"/>
        <end position="86"/>
    </location>
</feature>